<feature type="region of interest" description="Disordered" evidence="2">
    <location>
        <begin position="180"/>
        <end position="207"/>
    </location>
</feature>
<feature type="region of interest" description="Disordered" evidence="2">
    <location>
        <begin position="94"/>
        <end position="113"/>
    </location>
</feature>
<feature type="compositionally biased region" description="Low complexity" evidence="2">
    <location>
        <begin position="266"/>
        <end position="280"/>
    </location>
</feature>
<feature type="coiled-coil region" evidence="1">
    <location>
        <begin position="52"/>
        <end position="79"/>
    </location>
</feature>
<dbReference type="EMBL" id="BPQB01000004">
    <property type="protein sequence ID" value="GJE86441.1"/>
    <property type="molecule type" value="Genomic_DNA"/>
</dbReference>
<evidence type="ECO:0000256" key="2">
    <source>
        <dbReference type="SAM" id="MobiDB-lite"/>
    </source>
</evidence>
<dbReference type="OrthoDB" id="3204900at2759"/>
<feature type="region of interest" description="Disordered" evidence="2">
    <location>
        <begin position="342"/>
        <end position="414"/>
    </location>
</feature>
<keyword evidence="4" id="KW-1185">Reference proteome</keyword>
<keyword evidence="1" id="KW-0175">Coiled coil</keyword>
<protein>
    <submittedName>
        <fullName evidence="3">Uncharacterized protein</fullName>
    </submittedName>
</protein>
<dbReference type="Proteomes" id="UP000703269">
    <property type="component" value="Unassembled WGS sequence"/>
</dbReference>
<evidence type="ECO:0000256" key="1">
    <source>
        <dbReference type="SAM" id="Coils"/>
    </source>
</evidence>
<dbReference type="AlphaFoldDB" id="A0A9P3L8S9"/>
<gene>
    <name evidence="3" type="ORF">PsYK624_025210</name>
</gene>
<organism evidence="3 4">
    <name type="scientific">Phanerochaete sordida</name>
    <dbReference type="NCBI Taxonomy" id="48140"/>
    <lineage>
        <taxon>Eukaryota</taxon>
        <taxon>Fungi</taxon>
        <taxon>Dikarya</taxon>
        <taxon>Basidiomycota</taxon>
        <taxon>Agaricomycotina</taxon>
        <taxon>Agaricomycetes</taxon>
        <taxon>Polyporales</taxon>
        <taxon>Phanerochaetaceae</taxon>
        <taxon>Phanerochaete</taxon>
    </lineage>
</organism>
<reference evidence="3 4" key="1">
    <citation type="submission" date="2021-08" db="EMBL/GenBank/DDBJ databases">
        <title>Draft Genome Sequence of Phanerochaete sordida strain YK-624.</title>
        <authorList>
            <person name="Mori T."/>
            <person name="Dohra H."/>
            <person name="Suzuki T."/>
            <person name="Kawagishi H."/>
            <person name="Hirai H."/>
        </authorList>
    </citation>
    <scope>NUCLEOTIDE SEQUENCE [LARGE SCALE GENOMIC DNA]</scope>
    <source>
        <strain evidence="3 4">YK-624</strain>
    </source>
</reference>
<comment type="caution">
    <text evidence="3">The sequence shown here is derived from an EMBL/GenBank/DDBJ whole genome shotgun (WGS) entry which is preliminary data.</text>
</comment>
<proteinExistence type="predicted"/>
<sequence length="414" mass="43124">MGVWAVEGRAKGDRRSLGSLVKDTSSPASPGPLVDHGPLTLPEKHADLLQFIAQKESKCMELRSQLAVQEAELADLKRKWERIVSRGMDRAYSTPLTTSRIPNTPGVSPSFPGSSILPTASTAIKEGVRLLAAGLDLSASEPSSPPAFSPPAVPISGLATVSRATLASAAAMKKAAAKHAARESVSSVSTATTSSASTPSQRLSQSSASSLLSALSLEDPAEEEGCSSRVSPIPERPEVLADAIQLNSPRSLHSSLRRRSRDADSRPSSSTATESSSSTKRQSRSNDTSLSSNAAAPGSNNAGWMGSVGKKWEDMQRGEASTSKGQKRSSLLFEMSQSLFNALASPGPASPVPSRSSPLSAPPASAQKSLMDDEPEAKPSLGAVMVPQVVGQAPAAASSQSVKSADDDDEEWNW</sequence>
<feature type="compositionally biased region" description="Low complexity" evidence="2">
    <location>
        <begin position="382"/>
        <end position="402"/>
    </location>
</feature>
<accession>A0A9P3L8S9</accession>
<feature type="region of interest" description="Disordered" evidence="2">
    <location>
        <begin position="243"/>
        <end position="307"/>
    </location>
</feature>
<feature type="compositionally biased region" description="Low complexity" evidence="2">
    <location>
        <begin position="289"/>
        <end position="302"/>
    </location>
</feature>
<feature type="region of interest" description="Disordered" evidence="2">
    <location>
        <begin position="215"/>
        <end position="234"/>
    </location>
</feature>
<evidence type="ECO:0000313" key="3">
    <source>
        <dbReference type="EMBL" id="GJE86441.1"/>
    </source>
</evidence>
<evidence type="ECO:0000313" key="4">
    <source>
        <dbReference type="Proteomes" id="UP000703269"/>
    </source>
</evidence>
<feature type="compositionally biased region" description="Low complexity" evidence="2">
    <location>
        <begin position="184"/>
        <end position="207"/>
    </location>
</feature>
<feature type="region of interest" description="Disordered" evidence="2">
    <location>
        <begin position="1"/>
        <end position="37"/>
    </location>
</feature>
<feature type="compositionally biased region" description="Low complexity" evidence="2">
    <location>
        <begin position="342"/>
        <end position="366"/>
    </location>
</feature>
<name>A0A9P3L8S9_9APHY</name>